<reference evidence="1" key="1">
    <citation type="submission" date="2023-03" db="EMBL/GenBank/DDBJ databases">
        <title>Massive genome expansion in bonnet fungi (Mycena s.s.) driven by repeated elements and novel gene families across ecological guilds.</title>
        <authorList>
            <consortium name="Lawrence Berkeley National Laboratory"/>
            <person name="Harder C.B."/>
            <person name="Miyauchi S."/>
            <person name="Viragh M."/>
            <person name="Kuo A."/>
            <person name="Thoen E."/>
            <person name="Andreopoulos B."/>
            <person name="Lu D."/>
            <person name="Skrede I."/>
            <person name="Drula E."/>
            <person name="Henrissat B."/>
            <person name="Morin E."/>
            <person name="Kohler A."/>
            <person name="Barry K."/>
            <person name="LaButti K."/>
            <person name="Morin E."/>
            <person name="Salamov A."/>
            <person name="Lipzen A."/>
            <person name="Mereny Z."/>
            <person name="Hegedus B."/>
            <person name="Baldrian P."/>
            <person name="Stursova M."/>
            <person name="Weitz H."/>
            <person name="Taylor A."/>
            <person name="Grigoriev I.V."/>
            <person name="Nagy L.G."/>
            <person name="Martin F."/>
            <person name="Kauserud H."/>
        </authorList>
    </citation>
    <scope>NUCLEOTIDE SEQUENCE</scope>
    <source>
        <strain evidence="1">CBHHK173m</strain>
    </source>
</reference>
<protein>
    <submittedName>
        <fullName evidence="1">Uncharacterized protein</fullName>
    </submittedName>
</protein>
<dbReference type="Proteomes" id="UP001222325">
    <property type="component" value="Unassembled WGS sequence"/>
</dbReference>
<sequence>MHTFVEATEAAKAVEGRSSTSFLAAQTGSPSVYGFHGANGDRAKKERPRDSASATSALLLHVLNTAFLSDCRSKAHPKLTSCENSGDRAKNQRGRMIQRLNKHTKSHSWSPTYFSGRLSQSLECLMKVILIAGRLNLLGPSLKMRIQLIRSLNTISGLTSLSSMVSDSQEQSEEDVERRIESAGKRICNSKTQESTLCTAALSPVAGVHRLPSIPRITGTVGGAVGDWHAPPTGILGITSVIGGVVGAVGALGGVEGAKD</sequence>
<keyword evidence="2" id="KW-1185">Reference proteome</keyword>
<organism evidence="1 2">
    <name type="scientific">Mycena belliarum</name>
    <dbReference type="NCBI Taxonomy" id="1033014"/>
    <lineage>
        <taxon>Eukaryota</taxon>
        <taxon>Fungi</taxon>
        <taxon>Dikarya</taxon>
        <taxon>Basidiomycota</taxon>
        <taxon>Agaricomycotina</taxon>
        <taxon>Agaricomycetes</taxon>
        <taxon>Agaricomycetidae</taxon>
        <taxon>Agaricales</taxon>
        <taxon>Marasmiineae</taxon>
        <taxon>Mycenaceae</taxon>
        <taxon>Mycena</taxon>
    </lineage>
</organism>
<dbReference type="EMBL" id="JARJCN010000040">
    <property type="protein sequence ID" value="KAJ7083667.1"/>
    <property type="molecule type" value="Genomic_DNA"/>
</dbReference>
<comment type="caution">
    <text evidence="1">The sequence shown here is derived from an EMBL/GenBank/DDBJ whole genome shotgun (WGS) entry which is preliminary data.</text>
</comment>
<gene>
    <name evidence="1" type="ORF">B0H15DRAFT_802717</name>
</gene>
<proteinExistence type="predicted"/>
<dbReference type="AlphaFoldDB" id="A0AAD6TZF9"/>
<name>A0AAD6TZF9_9AGAR</name>
<accession>A0AAD6TZF9</accession>
<evidence type="ECO:0000313" key="1">
    <source>
        <dbReference type="EMBL" id="KAJ7083667.1"/>
    </source>
</evidence>
<evidence type="ECO:0000313" key="2">
    <source>
        <dbReference type="Proteomes" id="UP001222325"/>
    </source>
</evidence>